<sequence length="255" mass="29776">MFLITNPKISGFTPQWSQFKGFSILFDNPSDRLLPLDENRDMKLLSCDMESEELGFYKSLNQTLAQFPEMSNTYLFCPLPFHSYHVTLWDGINDANVQNVSRKYRFNAEDLFEDFPNSFLKESEFFRIDEQPLTINMEEPIEFQFDKLIKWGNIALVASLKPANSQSQAILHKIEKERKSLIERYKEHFGLETCRLSYTPHVSLGYFANKELAELSTSMINYWNESFLSNTNGQTITFTSNSLYGFNNMATFFKK</sequence>
<dbReference type="Gene3D" id="3.90.1140.10">
    <property type="entry name" value="Cyclic phosphodiesterase"/>
    <property type="match status" value="1"/>
</dbReference>
<dbReference type="InterPro" id="IPR009097">
    <property type="entry name" value="Cyclic_Pdiesterase"/>
</dbReference>
<protein>
    <recommendedName>
        <fullName evidence="3">DUF1868 domain-containing protein</fullName>
    </recommendedName>
</protein>
<evidence type="ECO:0008006" key="3">
    <source>
        <dbReference type="Google" id="ProtNLM"/>
    </source>
</evidence>
<reference evidence="1 2" key="1">
    <citation type="submission" date="2024-09" db="EMBL/GenBank/DDBJ databases">
        <authorList>
            <person name="Sun Q."/>
            <person name="Mori K."/>
        </authorList>
    </citation>
    <scope>NUCLEOTIDE SEQUENCE [LARGE SCALE GENOMIC DNA]</scope>
    <source>
        <strain evidence="1 2">JCM 11201</strain>
    </source>
</reference>
<gene>
    <name evidence="1" type="ORF">ACFFMS_17410</name>
</gene>
<accession>A0ABV5WHP8</accession>
<dbReference type="EMBL" id="JBHMAF010000108">
    <property type="protein sequence ID" value="MFB9760144.1"/>
    <property type="molecule type" value="Genomic_DNA"/>
</dbReference>
<evidence type="ECO:0000313" key="2">
    <source>
        <dbReference type="Proteomes" id="UP001589609"/>
    </source>
</evidence>
<evidence type="ECO:0000313" key="1">
    <source>
        <dbReference type="EMBL" id="MFB9760144.1"/>
    </source>
</evidence>
<keyword evidence="2" id="KW-1185">Reference proteome</keyword>
<dbReference type="Proteomes" id="UP001589609">
    <property type="component" value="Unassembled WGS sequence"/>
</dbReference>
<dbReference type="RefSeq" id="WP_379950473.1">
    <property type="nucleotide sequence ID" value="NZ_JBHMAF010000108.1"/>
</dbReference>
<dbReference type="SUPFAM" id="SSF55144">
    <property type="entry name" value="LigT-like"/>
    <property type="match status" value="1"/>
</dbReference>
<proteinExistence type="predicted"/>
<organism evidence="1 2">
    <name type="scientific">Ectobacillus funiculus</name>
    <dbReference type="NCBI Taxonomy" id="137993"/>
    <lineage>
        <taxon>Bacteria</taxon>
        <taxon>Bacillati</taxon>
        <taxon>Bacillota</taxon>
        <taxon>Bacilli</taxon>
        <taxon>Bacillales</taxon>
        <taxon>Bacillaceae</taxon>
        <taxon>Ectobacillus</taxon>
    </lineage>
</organism>
<comment type="caution">
    <text evidence="1">The sequence shown here is derived from an EMBL/GenBank/DDBJ whole genome shotgun (WGS) entry which is preliminary data.</text>
</comment>
<name>A0ABV5WHP8_9BACI</name>